<sequence length="90" mass="9954">MISQIDLSIETSAAGFRAVWEFCVFFTKAVGLRTFVLLLYSIFQHWNGGGIIDLYMDLALQANGIAKKLDVLGITLGLTATYFIFTHFGA</sequence>
<dbReference type="AlphaFoldDB" id="A0A8H4KV57"/>
<name>A0A8H4KV57_9HYPO</name>
<proteinExistence type="predicted"/>
<dbReference type="OrthoDB" id="65569at2759"/>
<accession>A0A8H4KV57</accession>
<organism evidence="1 2">
    <name type="scientific">Fusarium austroafricanum</name>
    <dbReference type="NCBI Taxonomy" id="2364996"/>
    <lineage>
        <taxon>Eukaryota</taxon>
        <taxon>Fungi</taxon>
        <taxon>Dikarya</taxon>
        <taxon>Ascomycota</taxon>
        <taxon>Pezizomycotina</taxon>
        <taxon>Sordariomycetes</taxon>
        <taxon>Hypocreomycetidae</taxon>
        <taxon>Hypocreales</taxon>
        <taxon>Nectriaceae</taxon>
        <taxon>Fusarium</taxon>
        <taxon>Fusarium concolor species complex</taxon>
    </lineage>
</organism>
<protein>
    <submittedName>
        <fullName evidence="1">Uncharacterized protein</fullName>
    </submittedName>
</protein>
<dbReference type="EMBL" id="JAADJG010000064">
    <property type="protein sequence ID" value="KAF4456274.1"/>
    <property type="molecule type" value="Genomic_DNA"/>
</dbReference>
<dbReference type="Proteomes" id="UP000605986">
    <property type="component" value="Unassembled WGS sequence"/>
</dbReference>
<reference evidence="1" key="1">
    <citation type="submission" date="2020-01" db="EMBL/GenBank/DDBJ databases">
        <title>Identification and distribution of gene clusters putatively required for synthesis of sphingolipid metabolism inhibitors in phylogenetically diverse species of the filamentous fungus Fusarium.</title>
        <authorList>
            <person name="Kim H.-S."/>
            <person name="Busman M."/>
            <person name="Brown D.W."/>
            <person name="Divon H."/>
            <person name="Uhlig S."/>
            <person name="Proctor R.H."/>
        </authorList>
    </citation>
    <scope>NUCLEOTIDE SEQUENCE</scope>
    <source>
        <strain evidence="1">NRRL 53441</strain>
    </source>
</reference>
<comment type="caution">
    <text evidence="1">The sequence shown here is derived from an EMBL/GenBank/DDBJ whole genome shotgun (WGS) entry which is preliminary data.</text>
</comment>
<evidence type="ECO:0000313" key="2">
    <source>
        <dbReference type="Proteomes" id="UP000605986"/>
    </source>
</evidence>
<keyword evidence="2" id="KW-1185">Reference proteome</keyword>
<evidence type="ECO:0000313" key="1">
    <source>
        <dbReference type="EMBL" id="KAF4456274.1"/>
    </source>
</evidence>
<gene>
    <name evidence="1" type="ORF">F53441_1568</name>
</gene>